<dbReference type="GO" id="GO:0016829">
    <property type="term" value="F:lyase activity"/>
    <property type="evidence" value="ECO:0007669"/>
    <property type="project" value="UniProtKB-KW"/>
</dbReference>
<comment type="caution">
    <text evidence="1">The sequence shown here is derived from an EMBL/GenBank/DDBJ whole genome shotgun (WGS) entry which is preliminary data.</text>
</comment>
<protein>
    <submittedName>
        <fullName evidence="1">Oxaloacetate decarboxylase gamma subunit protein</fullName>
        <ecNumber evidence="1">4.1.1.3</ecNumber>
    </submittedName>
</protein>
<accession>U2FBT4</accession>
<reference evidence="1 2" key="2">
    <citation type="journal article" date="2013" name="PLoS ONE">
        <title>INDIGO - INtegrated Data Warehouse of MIcrobial GenOmes with Examples from the Red Sea Extremophiles.</title>
        <authorList>
            <person name="Alam I."/>
            <person name="Antunes A."/>
            <person name="Kamau A.A."/>
            <person name="Ba Alawi W."/>
            <person name="Kalkatawi M."/>
            <person name="Stingl U."/>
            <person name="Bajic V.B."/>
        </authorList>
    </citation>
    <scope>NUCLEOTIDE SEQUENCE [LARGE SCALE GENOMIC DNA]</scope>
    <source>
        <strain evidence="1 2">SARL4B</strain>
    </source>
</reference>
<sequence length="294" mass="32913">MSSQTQLTTGVDAQHVSKGDHGIREGQYDYATRLEDFQPIAEAVGGFDLDPCASDTSMLAETNIRNEGGLLHDWGQYGTVWLNHPFADPEPWLKKAVESDAELVVALSKADPSTDWFHECVLEADLICFPEERFIFAGFEKDADFPIVLTAFGEFPAALREHFESLGWVAVDGDGFNEVRPTSNPVLPDISRADRIRVRFPDPVEVGDEHRQSVTLVPLVRRERESGVFELTAVFQHDDGTETWFTLSQSEDEGEVICRKHDREHGFEHVFVDQIVVPTDQRGTHPPSSAMTVC</sequence>
<dbReference type="Pfam" id="PF05869">
    <property type="entry name" value="Dam"/>
    <property type="match status" value="1"/>
</dbReference>
<reference evidence="1 2" key="1">
    <citation type="journal article" date="2011" name="J. Bacteriol.">
        <title>Genome sequence of Halorhabdus tiamatea, the first archaeon isolated from a deep-sea anoxic brine lake.</title>
        <authorList>
            <person name="Antunes A."/>
            <person name="Alam I."/>
            <person name="Bajic V.B."/>
            <person name="Stingl U."/>
        </authorList>
    </citation>
    <scope>NUCLEOTIDE SEQUENCE [LARGE SCALE GENOMIC DNA]</scope>
    <source>
        <strain evidence="1 2">SARL4B</strain>
    </source>
</reference>
<dbReference type="GO" id="GO:0003677">
    <property type="term" value="F:DNA binding"/>
    <property type="evidence" value="ECO:0007669"/>
    <property type="project" value="InterPro"/>
</dbReference>
<dbReference type="EC" id="4.1.1.3" evidence="1"/>
<dbReference type="AlphaFoldDB" id="U2FBT4"/>
<dbReference type="InterPro" id="IPR008593">
    <property type="entry name" value="Dam_MeTrfase"/>
</dbReference>
<proteinExistence type="predicted"/>
<dbReference type="GO" id="GO:0009007">
    <property type="term" value="F:site-specific DNA-methyltransferase (adenine-specific) activity"/>
    <property type="evidence" value="ECO:0007669"/>
    <property type="project" value="InterPro"/>
</dbReference>
<dbReference type="GO" id="GO:0009307">
    <property type="term" value="P:DNA restriction-modification system"/>
    <property type="evidence" value="ECO:0007669"/>
    <property type="project" value="InterPro"/>
</dbReference>
<dbReference type="Proteomes" id="UP000003861">
    <property type="component" value="Unassembled WGS sequence"/>
</dbReference>
<organism evidence="1 2">
    <name type="scientific">Halorhabdus tiamatea SARL4B</name>
    <dbReference type="NCBI Taxonomy" id="1033806"/>
    <lineage>
        <taxon>Archaea</taxon>
        <taxon>Methanobacteriati</taxon>
        <taxon>Methanobacteriota</taxon>
        <taxon>Stenosarchaea group</taxon>
        <taxon>Halobacteria</taxon>
        <taxon>Halobacteriales</taxon>
        <taxon>Haloarculaceae</taxon>
        <taxon>Halorhabdus</taxon>
    </lineage>
</organism>
<keyword evidence="1" id="KW-0456">Lyase</keyword>
<evidence type="ECO:0000313" key="2">
    <source>
        <dbReference type="Proteomes" id="UP000003861"/>
    </source>
</evidence>
<evidence type="ECO:0000313" key="1">
    <source>
        <dbReference type="EMBL" id="ERJ07455.1"/>
    </source>
</evidence>
<name>U2FBT4_9EURY</name>
<gene>
    <name evidence="1" type="ORF">HLRTI_000497</name>
</gene>
<dbReference type="RefSeq" id="WP_021029347.1">
    <property type="nucleotide sequence ID" value="NZ_AFNT02000003.1"/>
</dbReference>
<dbReference type="EMBL" id="AFNT02000003">
    <property type="protein sequence ID" value="ERJ07455.1"/>
    <property type="molecule type" value="Genomic_DNA"/>
</dbReference>